<dbReference type="GO" id="GO:0016787">
    <property type="term" value="F:hydrolase activity"/>
    <property type="evidence" value="ECO:0007669"/>
    <property type="project" value="InterPro"/>
</dbReference>
<evidence type="ECO:0000256" key="3">
    <source>
        <dbReference type="RuleBase" id="RU366045"/>
    </source>
</evidence>
<keyword evidence="1 3" id="KW-0210">Decarboxylase</keyword>
<dbReference type="Gene3D" id="3.20.20.140">
    <property type="entry name" value="Metal-dependent hydrolases"/>
    <property type="match status" value="1"/>
</dbReference>
<dbReference type="InterPro" id="IPR032465">
    <property type="entry name" value="ACMSD"/>
</dbReference>
<feature type="domain" description="Amidohydrolase-related" evidence="5">
    <location>
        <begin position="94"/>
        <end position="354"/>
    </location>
</feature>
<dbReference type="EMBL" id="QGML01000143">
    <property type="protein sequence ID" value="TVY93365.1"/>
    <property type="molecule type" value="Genomic_DNA"/>
</dbReference>
<evidence type="ECO:0000256" key="2">
    <source>
        <dbReference type="ARBA" id="ARBA00023239"/>
    </source>
</evidence>
<evidence type="ECO:0000313" key="7">
    <source>
        <dbReference type="Proteomes" id="UP000315522"/>
    </source>
</evidence>
<organism evidence="6 7">
    <name type="scientific">Lachnellula willkommii</name>
    <dbReference type="NCBI Taxonomy" id="215461"/>
    <lineage>
        <taxon>Eukaryota</taxon>
        <taxon>Fungi</taxon>
        <taxon>Dikarya</taxon>
        <taxon>Ascomycota</taxon>
        <taxon>Pezizomycotina</taxon>
        <taxon>Leotiomycetes</taxon>
        <taxon>Helotiales</taxon>
        <taxon>Lachnaceae</taxon>
        <taxon>Lachnellula</taxon>
    </lineage>
</organism>
<feature type="signal peptide" evidence="4">
    <location>
        <begin position="1"/>
        <end position="18"/>
    </location>
</feature>
<reference evidence="6 7" key="1">
    <citation type="submission" date="2018-05" db="EMBL/GenBank/DDBJ databases">
        <title>Genome sequencing and assembly of the regulated plant pathogen Lachnellula willkommii and related sister species for the development of diagnostic species identification markers.</title>
        <authorList>
            <person name="Giroux E."/>
            <person name="Bilodeau G."/>
        </authorList>
    </citation>
    <scope>NUCLEOTIDE SEQUENCE [LARGE SCALE GENOMIC DNA]</scope>
    <source>
        <strain evidence="6 7">CBS 172.35</strain>
    </source>
</reference>
<dbReference type="GO" id="GO:0019748">
    <property type="term" value="P:secondary metabolic process"/>
    <property type="evidence" value="ECO:0007669"/>
    <property type="project" value="TreeGrafter"/>
</dbReference>
<evidence type="ECO:0000259" key="5">
    <source>
        <dbReference type="Pfam" id="PF04909"/>
    </source>
</evidence>
<dbReference type="GO" id="GO:0005829">
    <property type="term" value="C:cytosol"/>
    <property type="evidence" value="ECO:0007669"/>
    <property type="project" value="TreeGrafter"/>
</dbReference>
<dbReference type="GO" id="GO:0016831">
    <property type="term" value="F:carboxy-lyase activity"/>
    <property type="evidence" value="ECO:0007669"/>
    <property type="project" value="UniProtKB-KW"/>
</dbReference>
<evidence type="ECO:0000256" key="1">
    <source>
        <dbReference type="ARBA" id="ARBA00022793"/>
    </source>
</evidence>
<dbReference type="PANTHER" id="PTHR21240:SF31">
    <property type="entry name" value="AMIDOHYDROLASE FAMILY PROTEIN (AFU_ORTHOLOGUE AFUA_7G05840)"/>
    <property type="match status" value="1"/>
</dbReference>
<comment type="caution">
    <text evidence="6">The sequence shown here is derived from an EMBL/GenBank/DDBJ whole genome shotgun (WGS) entry which is preliminary data.</text>
</comment>
<dbReference type="SUPFAM" id="SSF51556">
    <property type="entry name" value="Metallo-dependent hydrolases"/>
    <property type="match status" value="1"/>
</dbReference>
<dbReference type="InterPro" id="IPR006680">
    <property type="entry name" value="Amidohydro-rel"/>
</dbReference>
<evidence type="ECO:0000256" key="4">
    <source>
        <dbReference type="SAM" id="SignalP"/>
    </source>
</evidence>
<feature type="chain" id="PRO_5021934286" evidence="4">
    <location>
        <begin position="19"/>
        <end position="356"/>
    </location>
</feature>
<name>A0A559MK79_9HELO</name>
<dbReference type="InterPro" id="IPR032466">
    <property type="entry name" value="Metal_Hydrolase"/>
</dbReference>
<keyword evidence="4" id="KW-0732">Signal</keyword>
<comment type="similarity">
    <text evidence="3">Belongs to the metallo-dependent hydrolases superfamily.</text>
</comment>
<sequence>MPYSYLVFVLSVSVLVGAVPRKWNDTGVGSVIIEEAYSLPQLTELPPSGGDPPLGQTTAQLHANLADIHTQRLASMDATGVDFMVLSCASPCLQGISDPVLADALMTRVNDETASLISNNSMRFGAFAALSMHNASAAAEELRRAVDGYGFLGALVNDYQQSGSDNATLLYYDQPEYDVFWDAVQELDVPVYFHPRIPVAQVTALDYAHAPWLLGAPHQFAVELSSHVAGLCTNGVFDRFPKLKIIVGHLGERIPSDLWRIDDGLSRKLASGMPMKKPFSSYWKTNIWETTSGNFATDLLHFHTRILGPERILYSVDYPFVTMQQGAEWVDSLRWSEGEKLGFVRGNAIRLLGLDR</sequence>
<gene>
    <name evidence="6" type="ORF">LAWI1_G000545</name>
</gene>
<dbReference type="AlphaFoldDB" id="A0A559MK79"/>
<proteinExistence type="inferred from homology"/>
<dbReference type="Proteomes" id="UP000315522">
    <property type="component" value="Unassembled WGS sequence"/>
</dbReference>
<keyword evidence="2 3" id="KW-0456">Lyase</keyword>
<accession>A0A559MK79</accession>
<protein>
    <submittedName>
        <fullName evidence="6">2,3-dihydroxybenzoate decarboxylase</fullName>
    </submittedName>
</protein>
<keyword evidence="7" id="KW-1185">Reference proteome</keyword>
<evidence type="ECO:0000313" key="6">
    <source>
        <dbReference type="EMBL" id="TVY93365.1"/>
    </source>
</evidence>
<dbReference type="Pfam" id="PF04909">
    <property type="entry name" value="Amidohydro_2"/>
    <property type="match status" value="1"/>
</dbReference>
<dbReference type="PANTHER" id="PTHR21240">
    <property type="entry name" value="2-AMINO-3-CARBOXYLMUCONATE-6-SEMIALDEHYDE DECARBOXYLASE"/>
    <property type="match status" value="1"/>
</dbReference>